<dbReference type="AlphaFoldDB" id="A0A1E5CC48"/>
<keyword evidence="1" id="KW-0732">Signal</keyword>
<dbReference type="PANTHER" id="PTHR43194">
    <property type="entry name" value="HYDROLASE ALPHA/BETA FOLD FAMILY"/>
    <property type="match status" value="1"/>
</dbReference>
<dbReference type="Gene3D" id="3.40.50.1820">
    <property type="entry name" value="alpha/beta hydrolase"/>
    <property type="match status" value="1"/>
</dbReference>
<dbReference type="InterPro" id="IPR000073">
    <property type="entry name" value="AB_hydrolase_1"/>
</dbReference>
<feature type="domain" description="AB hydrolase-1" evidence="2">
    <location>
        <begin position="67"/>
        <end position="349"/>
    </location>
</feature>
<dbReference type="PANTHER" id="PTHR43194:SF4">
    <property type="entry name" value="AB HYDROLASE-1 DOMAIN-CONTAINING PROTEIN"/>
    <property type="match status" value="1"/>
</dbReference>
<evidence type="ECO:0000313" key="4">
    <source>
        <dbReference type="Proteomes" id="UP000095039"/>
    </source>
</evidence>
<keyword evidence="4" id="KW-1185">Reference proteome</keyword>
<proteinExistence type="predicted"/>
<reference evidence="3 4" key="1">
    <citation type="journal article" date="2012" name="Science">
        <title>Ecological populations of bacteria act as socially cohesive units of antibiotic production and resistance.</title>
        <authorList>
            <person name="Cordero O.X."/>
            <person name="Wildschutte H."/>
            <person name="Kirkup B."/>
            <person name="Proehl S."/>
            <person name="Ngo L."/>
            <person name="Hussain F."/>
            <person name="Le Roux F."/>
            <person name="Mincer T."/>
            <person name="Polz M.F."/>
        </authorList>
    </citation>
    <scope>NUCLEOTIDE SEQUENCE [LARGE SCALE GENOMIC DNA]</scope>
    <source>
        <strain evidence="3 4">FF-454</strain>
    </source>
</reference>
<protein>
    <recommendedName>
        <fullName evidence="2">AB hydrolase-1 domain-containing protein</fullName>
    </recommendedName>
</protein>
<dbReference type="CDD" id="cd12809">
    <property type="entry name" value="Esterase_713_like-2"/>
    <property type="match status" value="1"/>
</dbReference>
<feature type="signal peptide" evidence="1">
    <location>
        <begin position="1"/>
        <end position="19"/>
    </location>
</feature>
<dbReference type="Proteomes" id="UP000095039">
    <property type="component" value="Unassembled WGS sequence"/>
</dbReference>
<evidence type="ECO:0000313" key="3">
    <source>
        <dbReference type="EMBL" id="OEE63080.1"/>
    </source>
</evidence>
<dbReference type="RefSeq" id="WP_016958792.1">
    <property type="nucleotide sequence ID" value="NZ_AJWN02000032.1"/>
</dbReference>
<dbReference type="InterPro" id="IPR029058">
    <property type="entry name" value="AB_hydrolase_fold"/>
</dbReference>
<name>A0A1E5CC48_9GAMM</name>
<dbReference type="InterPro" id="IPR050228">
    <property type="entry name" value="Carboxylesterase_BioH"/>
</dbReference>
<accession>A0A1E5CC48</accession>
<comment type="caution">
    <text evidence="3">The sequence shown here is derived from an EMBL/GenBank/DDBJ whole genome shotgun (WGS) entry which is preliminary data.</text>
</comment>
<sequence length="366" mass="40576">MKKLLLGILLSAVVPYSHGTEPSTGNYKSDVFFVGGEYHGEPGKELMSGQMYVERWTPETVTQPYPIVLIHGAAQTSVNWMTTPDGRSGWAHDFVGKGYVVYMVDQPARGRSAWHPNLNGELRMFNAGIIEKKFTASEQFEKQWPQSHLHTQWPGTGRKGDPVFDQFYASQVESLKSHVESSDVVRDAGVALLDKIGPAIILTHSQSGPFGWLIADARPELVMSIVTMEPSGPPIQNKKGKASMPWGVTVVPITYSPGVSTPADLVTEQQANADRPDLIKCWQQTEPAKQLVNLKDTPVLFLISESSYHAEYDHCTAKWLTQAGVDVDLVRLEDEGIRGNGHMLMLENNHLDIANWITTWVGKNVQ</sequence>
<dbReference type="Pfam" id="PF12697">
    <property type="entry name" value="Abhydrolase_6"/>
    <property type="match status" value="1"/>
</dbReference>
<organism evidence="3 4">
    <name type="scientific">Enterovibrio norvegicus FF-454</name>
    <dbReference type="NCBI Taxonomy" id="1185651"/>
    <lineage>
        <taxon>Bacteria</taxon>
        <taxon>Pseudomonadati</taxon>
        <taxon>Pseudomonadota</taxon>
        <taxon>Gammaproteobacteria</taxon>
        <taxon>Vibrionales</taxon>
        <taxon>Vibrionaceae</taxon>
        <taxon>Enterovibrio</taxon>
    </lineage>
</organism>
<gene>
    <name evidence="3" type="ORF">A1OK_21085</name>
</gene>
<evidence type="ECO:0000259" key="2">
    <source>
        <dbReference type="Pfam" id="PF12697"/>
    </source>
</evidence>
<dbReference type="EMBL" id="AJWN02000032">
    <property type="protein sequence ID" value="OEE63080.1"/>
    <property type="molecule type" value="Genomic_DNA"/>
</dbReference>
<feature type="chain" id="PRO_5009172652" description="AB hydrolase-1 domain-containing protein" evidence="1">
    <location>
        <begin position="20"/>
        <end position="366"/>
    </location>
</feature>
<evidence type="ECO:0000256" key="1">
    <source>
        <dbReference type="SAM" id="SignalP"/>
    </source>
</evidence>
<dbReference type="SUPFAM" id="SSF53474">
    <property type="entry name" value="alpha/beta-Hydrolases"/>
    <property type="match status" value="1"/>
</dbReference>